<dbReference type="Pfam" id="PF23299">
    <property type="entry name" value="DUF7081"/>
    <property type="match status" value="1"/>
</dbReference>
<evidence type="ECO:0000259" key="9">
    <source>
        <dbReference type="Pfam" id="PF23299"/>
    </source>
</evidence>
<dbReference type="InterPro" id="IPR032881">
    <property type="entry name" value="Oberon-like_PHD"/>
</dbReference>
<feature type="domain" description="Oberon-like PHD finger" evidence="8">
    <location>
        <begin position="159"/>
        <end position="289"/>
    </location>
</feature>
<proteinExistence type="predicted"/>
<comment type="caution">
    <text evidence="11">The sequence shown here is derived from an EMBL/GenBank/DDBJ whole genome shotgun (WGS) entry which is preliminary data.</text>
</comment>
<keyword evidence="6" id="KW-0175">Coiled coil</keyword>
<keyword evidence="4" id="KW-0862">Zinc</keyword>
<evidence type="ECO:0000256" key="4">
    <source>
        <dbReference type="ARBA" id="ARBA00022833"/>
    </source>
</evidence>
<feature type="compositionally biased region" description="Basic and acidic residues" evidence="7">
    <location>
        <begin position="352"/>
        <end position="361"/>
    </location>
</feature>
<evidence type="ECO:0000256" key="7">
    <source>
        <dbReference type="SAM" id="MobiDB-lite"/>
    </source>
</evidence>
<evidence type="ECO:0000313" key="11">
    <source>
        <dbReference type="EMBL" id="KAL3812608.1"/>
    </source>
</evidence>
<keyword evidence="5" id="KW-0539">Nucleus</keyword>
<dbReference type="GO" id="GO:0005634">
    <property type="term" value="C:nucleus"/>
    <property type="evidence" value="ECO:0007669"/>
    <property type="project" value="UniProtKB-SubCell"/>
</dbReference>
<evidence type="ECO:0000256" key="3">
    <source>
        <dbReference type="ARBA" id="ARBA00022771"/>
    </source>
</evidence>
<dbReference type="GO" id="GO:0008270">
    <property type="term" value="F:zinc ion binding"/>
    <property type="evidence" value="ECO:0007669"/>
    <property type="project" value="UniProtKB-KW"/>
</dbReference>
<dbReference type="EMBL" id="JBJXBP010000008">
    <property type="protein sequence ID" value="KAL3812608.1"/>
    <property type="molecule type" value="Genomic_DNA"/>
</dbReference>
<dbReference type="Pfam" id="PF24590">
    <property type="entry name" value="DUF7615"/>
    <property type="match status" value="1"/>
</dbReference>
<dbReference type="InterPro" id="IPR056034">
    <property type="entry name" value="DUF7615"/>
</dbReference>
<feature type="domain" description="DUF7615" evidence="10">
    <location>
        <begin position="374"/>
        <end position="478"/>
    </location>
</feature>
<dbReference type="PANTHER" id="PTHR33345:SF6">
    <property type="entry name" value="OS03G0747200 PROTEIN"/>
    <property type="match status" value="1"/>
</dbReference>
<keyword evidence="2" id="KW-0479">Metal-binding</keyword>
<evidence type="ECO:0000259" key="8">
    <source>
        <dbReference type="Pfam" id="PF07227"/>
    </source>
</evidence>
<keyword evidence="3" id="KW-0863">Zinc-finger</keyword>
<feature type="coiled-coil region" evidence="6">
    <location>
        <begin position="400"/>
        <end position="434"/>
    </location>
</feature>
<accession>A0ABD3RIB0</accession>
<name>A0ABD3RIB0_9LAMI</name>
<dbReference type="Proteomes" id="UP001634393">
    <property type="component" value="Unassembled WGS sequence"/>
</dbReference>
<feature type="region of interest" description="Disordered" evidence="7">
    <location>
        <begin position="332"/>
        <end position="375"/>
    </location>
</feature>
<evidence type="ECO:0000256" key="1">
    <source>
        <dbReference type="ARBA" id="ARBA00004123"/>
    </source>
</evidence>
<evidence type="ECO:0000256" key="5">
    <source>
        <dbReference type="ARBA" id="ARBA00023242"/>
    </source>
</evidence>
<reference evidence="11 12" key="1">
    <citation type="submission" date="2024-12" db="EMBL/GenBank/DDBJ databases">
        <title>The unique morphological basis and parallel evolutionary history of personate flowers in Penstemon.</title>
        <authorList>
            <person name="Depatie T.H."/>
            <person name="Wessinger C.A."/>
        </authorList>
    </citation>
    <scope>NUCLEOTIDE SEQUENCE [LARGE SCALE GENOMIC DNA]</scope>
    <source>
        <strain evidence="11">WTNN_2</strain>
        <tissue evidence="11">Leaf</tissue>
    </source>
</reference>
<sequence>MQDIMTRELQESMDIDSAGRSIESPNGLKGNGFHLYPVSAGASGEGLPYAPEDWPNLGDKWGWKAGRRITNSGYYTDRYIYPPIRLCQDGKASSFKSRLSLEQYIRAKFPDADVYAFFASFCWKIPSESCEDNDKEKFKSLVGISEHSGSGNDLRCKAGNKVCSSLGAGEMSDSAVMFCDICCNEPGFCRDCCCILCCRTITEAFGGYDYITCEANIEGCVCGHNCHIDCALRAYMAGTVGGSIGLDAEYYCRRCDSRTDLVSHVEKLVKNCESIDSRDDIEKVLKVCIRVLRGSKKTNAYHLLHQIELAMEKLKDGAFVGDIWKKEDASPVTSDNEMVELSPIANGASKSTDVKESRDSETGSPPTSSSKFHHRVESLKLEDKIDQVLQALRKSQEIEYRLAEEKLSAQKSHIKNLYQQLDKEKSELSGHTSQKDQDELFDVILNCVDQIKQEVSKFKDMEEVANGFGRVPKHILQEQFGLDI</sequence>
<keyword evidence="12" id="KW-1185">Reference proteome</keyword>
<comment type="subcellular location">
    <subcellularLocation>
        <location evidence="1">Nucleus</location>
    </subcellularLocation>
</comment>
<evidence type="ECO:0000313" key="12">
    <source>
        <dbReference type="Proteomes" id="UP001634393"/>
    </source>
</evidence>
<dbReference type="AlphaFoldDB" id="A0ABD3RIB0"/>
<dbReference type="Pfam" id="PF07227">
    <property type="entry name" value="PHD_Oberon"/>
    <property type="match status" value="1"/>
</dbReference>
<organism evidence="11 12">
    <name type="scientific">Penstemon smallii</name>
    <dbReference type="NCBI Taxonomy" id="265156"/>
    <lineage>
        <taxon>Eukaryota</taxon>
        <taxon>Viridiplantae</taxon>
        <taxon>Streptophyta</taxon>
        <taxon>Embryophyta</taxon>
        <taxon>Tracheophyta</taxon>
        <taxon>Spermatophyta</taxon>
        <taxon>Magnoliopsida</taxon>
        <taxon>eudicotyledons</taxon>
        <taxon>Gunneridae</taxon>
        <taxon>Pentapetalae</taxon>
        <taxon>asterids</taxon>
        <taxon>lamiids</taxon>
        <taxon>Lamiales</taxon>
        <taxon>Plantaginaceae</taxon>
        <taxon>Cheloneae</taxon>
        <taxon>Penstemon</taxon>
    </lineage>
</organism>
<evidence type="ECO:0000259" key="10">
    <source>
        <dbReference type="Pfam" id="PF24590"/>
    </source>
</evidence>
<dbReference type="InterPro" id="IPR055508">
    <property type="entry name" value="DUF7081"/>
</dbReference>
<dbReference type="PANTHER" id="PTHR33345">
    <property type="entry name" value="ADAPTER PROTEIN, PUTATIVE-RELATED"/>
    <property type="match status" value="1"/>
</dbReference>
<gene>
    <name evidence="11" type="ORF">ACJIZ3_013876</name>
</gene>
<evidence type="ECO:0000256" key="2">
    <source>
        <dbReference type="ARBA" id="ARBA00022723"/>
    </source>
</evidence>
<evidence type="ECO:0008006" key="13">
    <source>
        <dbReference type="Google" id="ProtNLM"/>
    </source>
</evidence>
<feature type="domain" description="DUF7081" evidence="9">
    <location>
        <begin position="37"/>
        <end position="127"/>
    </location>
</feature>
<evidence type="ECO:0000256" key="6">
    <source>
        <dbReference type="SAM" id="Coils"/>
    </source>
</evidence>
<protein>
    <recommendedName>
        <fullName evidence="13">Oberon PHD finger domain-containing protein</fullName>
    </recommendedName>
</protein>